<dbReference type="EMBL" id="BJXB01000014">
    <property type="protein sequence ID" value="GEM47522.1"/>
    <property type="molecule type" value="Genomic_DNA"/>
</dbReference>
<organism evidence="3 4">
    <name type="scientific">Deinococcus cellulosilyticus (strain DSM 18568 / NBRC 106333 / KACC 11606 / 5516J-15)</name>
    <dbReference type="NCBI Taxonomy" id="1223518"/>
    <lineage>
        <taxon>Bacteria</taxon>
        <taxon>Thermotogati</taxon>
        <taxon>Deinococcota</taxon>
        <taxon>Deinococci</taxon>
        <taxon>Deinococcales</taxon>
        <taxon>Deinococcaceae</taxon>
        <taxon>Deinococcus</taxon>
    </lineage>
</organism>
<feature type="domain" description="YvlB/LiaX N-terminal" evidence="2">
    <location>
        <begin position="4"/>
        <end position="30"/>
    </location>
</feature>
<dbReference type="RefSeq" id="WP_146885843.1">
    <property type="nucleotide sequence ID" value="NZ_BJXB01000014.1"/>
</dbReference>
<dbReference type="InterPro" id="IPR025164">
    <property type="entry name" value="Toastrack_DUF4097"/>
</dbReference>
<dbReference type="Gene3D" id="2.160.20.120">
    <property type="match status" value="1"/>
</dbReference>
<gene>
    <name evidence="3" type="ORF">DC3_31570</name>
</gene>
<sequence length="258" mass="27766">MSDFENKVKELLEQGKITPEEAQELLAGHQEPQLKQISLPSTGNERVLRISLRAGDLKVRGNPNVSTPQLVGYNTDGIQIRTEGNTWILEDQRNFEAQGSGFLDKMVGLFGKFKPVHVNLEVPTFVERLEVHLLAGDIEVRDVPAFVKMDIQAGDIDLTGITGFDISAKAGDVDINADLKEGQHGVELLAGDLDLNLTPSSSAKVNVNLTAGDFDARGIPTTKHGGTVTGGRYEAVLGSGDASVTINVNAGDIDLRIR</sequence>
<dbReference type="Pfam" id="PF13349">
    <property type="entry name" value="DUF4097"/>
    <property type="match status" value="1"/>
</dbReference>
<proteinExistence type="predicted"/>
<evidence type="ECO:0000259" key="2">
    <source>
        <dbReference type="Pfam" id="PF22746"/>
    </source>
</evidence>
<evidence type="ECO:0000313" key="3">
    <source>
        <dbReference type="EMBL" id="GEM47522.1"/>
    </source>
</evidence>
<feature type="domain" description="DUF4097" evidence="1">
    <location>
        <begin position="47"/>
        <end position="255"/>
    </location>
</feature>
<evidence type="ECO:0000259" key="1">
    <source>
        <dbReference type="Pfam" id="PF13349"/>
    </source>
</evidence>
<keyword evidence="4" id="KW-1185">Reference proteome</keyword>
<dbReference type="AlphaFoldDB" id="A0A511N3W3"/>
<dbReference type="InterPro" id="IPR053959">
    <property type="entry name" value="YvlB/LiaX_N"/>
</dbReference>
<evidence type="ECO:0000313" key="4">
    <source>
        <dbReference type="Proteomes" id="UP000321306"/>
    </source>
</evidence>
<dbReference type="Proteomes" id="UP000321306">
    <property type="component" value="Unassembled WGS sequence"/>
</dbReference>
<dbReference type="Pfam" id="PF22746">
    <property type="entry name" value="SHOCT-like_DUF2089-C"/>
    <property type="match status" value="1"/>
</dbReference>
<accession>A0A511N3W3</accession>
<name>A0A511N3W3_DEIC1</name>
<comment type="caution">
    <text evidence="3">The sequence shown here is derived from an EMBL/GenBank/DDBJ whole genome shotgun (WGS) entry which is preliminary data.</text>
</comment>
<dbReference type="OrthoDB" id="25732at2"/>
<protein>
    <submittedName>
        <fullName evidence="3">Uncharacterized protein</fullName>
    </submittedName>
</protein>
<reference evidence="3 4" key="1">
    <citation type="submission" date="2019-07" db="EMBL/GenBank/DDBJ databases">
        <title>Whole genome shotgun sequence of Deinococcus cellulosilyticus NBRC 106333.</title>
        <authorList>
            <person name="Hosoyama A."/>
            <person name="Uohara A."/>
            <person name="Ohji S."/>
            <person name="Ichikawa N."/>
        </authorList>
    </citation>
    <scope>NUCLEOTIDE SEQUENCE [LARGE SCALE GENOMIC DNA]</scope>
    <source>
        <strain evidence="3 4">NBRC 106333</strain>
    </source>
</reference>